<evidence type="ECO:0000256" key="6">
    <source>
        <dbReference type="ARBA" id="ARBA00023136"/>
    </source>
</evidence>
<dbReference type="PROSITE" id="PS50262">
    <property type="entry name" value="G_PROTEIN_RECEP_F1_2"/>
    <property type="match status" value="1"/>
</dbReference>
<keyword evidence="6 9" id="KW-0472">Membrane</keyword>
<accession>A0A6P8HJ29</accession>
<evidence type="ECO:0000256" key="2">
    <source>
        <dbReference type="ARBA" id="ARBA00022475"/>
    </source>
</evidence>
<feature type="transmembrane region" description="Helical" evidence="9">
    <location>
        <begin position="141"/>
        <end position="162"/>
    </location>
</feature>
<reference evidence="12" key="1">
    <citation type="submission" date="2025-08" db="UniProtKB">
        <authorList>
            <consortium name="RefSeq"/>
        </authorList>
    </citation>
    <scope>IDENTIFICATION</scope>
    <source>
        <tissue evidence="12">Tentacle</tissue>
    </source>
</reference>
<dbReference type="SMART" id="SM01381">
    <property type="entry name" value="7TM_GPCR_Srsx"/>
    <property type="match status" value="1"/>
</dbReference>
<proteinExistence type="predicted"/>
<feature type="domain" description="G-protein coupled receptors family 1 profile" evidence="10">
    <location>
        <begin position="41"/>
        <end position="300"/>
    </location>
</feature>
<dbReference type="GeneID" id="116293133"/>
<evidence type="ECO:0000256" key="1">
    <source>
        <dbReference type="ARBA" id="ARBA00004651"/>
    </source>
</evidence>
<dbReference type="InterPro" id="IPR017452">
    <property type="entry name" value="GPCR_Rhodpsn_7TM"/>
</dbReference>
<dbReference type="InterPro" id="IPR000276">
    <property type="entry name" value="GPCR_Rhodpsn"/>
</dbReference>
<dbReference type="Proteomes" id="UP000515163">
    <property type="component" value="Unplaced"/>
</dbReference>
<keyword evidence="2" id="KW-1003">Cell membrane</keyword>
<dbReference type="RefSeq" id="XP_031556389.1">
    <property type="nucleotide sequence ID" value="XM_031700529.1"/>
</dbReference>
<feature type="transmembrane region" description="Helical" evidence="9">
    <location>
        <begin position="102"/>
        <end position="120"/>
    </location>
</feature>
<keyword evidence="3 9" id="KW-0812">Transmembrane</keyword>
<evidence type="ECO:0000313" key="11">
    <source>
        <dbReference type="Proteomes" id="UP000515163"/>
    </source>
</evidence>
<feature type="transmembrane region" description="Helical" evidence="9">
    <location>
        <begin position="248"/>
        <end position="272"/>
    </location>
</feature>
<dbReference type="KEGG" id="aten:116293133"/>
<keyword evidence="5" id="KW-0297">G-protein coupled receptor</keyword>
<dbReference type="GO" id="GO:0004930">
    <property type="term" value="F:G protein-coupled receptor activity"/>
    <property type="evidence" value="ECO:0007669"/>
    <property type="project" value="UniProtKB-KW"/>
</dbReference>
<dbReference type="PRINTS" id="PR00237">
    <property type="entry name" value="GPCRRHODOPSN"/>
</dbReference>
<evidence type="ECO:0000256" key="9">
    <source>
        <dbReference type="SAM" id="Phobius"/>
    </source>
</evidence>
<feature type="transmembrane region" description="Helical" evidence="9">
    <location>
        <begin position="284"/>
        <end position="303"/>
    </location>
</feature>
<dbReference type="FunCoup" id="A0A6P8HJ29">
    <property type="interactions" value="941"/>
</dbReference>
<evidence type="ECO:0000256" key="3">
    <source>
        <dbReference type="ARBA" id="ARBA00022692"/>
    </source>
</evidence>
<dbReference type="InParanoid" id="A0A6P8HJ29"/>
<dbReference type="CDD" id="cd00637">
    <property type="entry name" value="7tm_classA_rhodopsin-like"/>
    <property type="match status" value="1"/>
</dbReference>
<sequence>MSNRTRTPLPRDLTELMSRGKLQVFLEVSILIFIEVVAIFGNLSVFYVIHRSPRLRNLFGMYMFFLALSDLLMATFIMPISLDILITSRQNFNNRICKFQGFFILVLAWSSLHIMVLMAVSRYFRVVKRSLYLRLFTKRSCLMMVIAVFVIAGVFVLLPILAGFAKFEFWPARAACFLTLNTSFPAIRRTCISFYILVYTILPLAVIGFCYYKVHTVVSAHKKAVFPQNAGAFCPSISVDEIRVTKTIFSVVFAFILCWIPSIIVEMLNSIYGSRSLPRWSYMIHVYLAYVSCATNPIIYGVTNKIFRKILRKSFGCLFRQDISVIQAQTINNMIDQREAVMMHEPRRINVRTIRDEETLF</sequence>
<dbReference type="PANTHER" id="PTHR22752">
    <property type="entry name" value="G PROTEIN-COUPLED RECEPTOR"/>
    <property type="match status" value="1"/>
</dbReference>
<name>A0A6P8HJ29_ACTTE</name>
<feature type="transmembrane region" description="Helical" evidence="9">
    <location>
        <begin position="24"/>
        <end position="49"/>
    </location>
</feature>
<feature type="transmembrane region" description="Helical" evidence="9">
    <location>
        <begin position="192"/>
        <end position="212"/>
    </location>
</feature>
<evidence type="ECO:0000259" key="10">
    <source>
        <dbReference type="PROSITE" id="PS50262"/>
    </source>
</evidence>
<evidence type="ECO:0000256" key="5">
    <source>
        <dbReference type="ARBA" id="ARBA00023040"/>
    </source>
</evidence>
<keyword evidence="4 9" id="KW-1133">Transmembrane helix</keyword>
<keyword evidence="7" id="KW-0675">Receptor</keyword>
<feature type="transmembrane region" description="Helical" evidence="9">
    <location>
        <begin position="61"/>
        <end position="82"/>
    </location>
</feature>
<gene>
    <name evidence="12" type="primary">LOC116293133</name>
</gene>
<organism evidence="11 12">
    <name type="scientific">Actinia tenebrosa</name>
    <name type="common">Australian red waratah sea anemone</name>
    <dbReference type="NCBI Taxonomy" id="6105"/>
    <lineage>
        <taxon>Eukaryota</taxon>
        <taxon>Metazoa</taxon>
        <taxon>Cnidaria</taxon>
        <taxon>Anthozoa</taxon>
        <taxon>Hexacorallia</taxon>
        <taxon>Actiniaria</taxon>
        <taxon>Actiniidae</taxon>
        <taxon>Actinia</taxon>
    </lineage>
</organism>
<protein>
    <submittedName>
        <fullName evidence="12">Melatonin receptor type 1B-B-like</fullName>
    </submittedName>
</protein>
<dbReference type="Pfam" id="PF00001">
    <property type="entry name" value="7tm_1"/>
    <property type="match status" value="1"/>
</dbReference>
<dbReference type="Gene3D" id="1.20.1070.10">
    <property type="entry name" value="Rhodopsin 7-helix transmembrane proteins"/>
    <property type="match status" value="1"/>
</dbReference>
<dbReference type="OrthoDB" id="10044919at2759"/>
<keyword evidence="8" id="KW-0807">Transducer</keyword>
<keyword evidence="11" id="KW-1185">Reference proteome</keyword>
<evidence type="ECO:0000256" key="4">
    <source>
        <dbReference type="ARBA" id="ARBA00022989"/>
    </source>
</evidence>
<evidence type="ECO:0000313" key="12">
    <source>
        <dbReference type="RefSeq" id="XP_031556389.1"/>
    </source>
</evidence>
<dbReference type="AlphaFoldDB" id="A0A6P8HJ29"/>
<evidence type="ECO:0000256" key="7">
    <source>
        <dbReference type="ARBA" id="ARBA00023170"/>
    </source>
</evidence>
<comment type="subcellular location">
    <subcellularLocation>
        <location evidence="1">Cell membrane</location>
        <topology evidence="1">Multi-pass membrane protein</topology>
    </subcellularLocation>
</comment>
<dbReference type="SUPFAM" id="SSF81321">
    <property type="entry name" value="Family A G protein-coupled receptor-like"/>
    <property type="match status" value="1"/>
</dbReference>
<evidence type="ECO:0000256" key="8">
    <source>
        <dbReference type="ARBA" id="ARBA00023224"/>
    </source>
</evidence>
<dbReference type="GO" id="GO:0005886">
    <property type="term" value="C:plasma membrane"/>
    <property type="evidence" value="ECO:0007669"/>
    <property type="project" value="UniProtKB-SubCell"/>
</dbReference>